<dbReference type="Pfam" id="PF03745">
    <property type="entry name" value="DUF309"/>
    <property type="match status" value="1"/>
</dbReference>
<evidence type="ECO:0000313" key="3">
    <source>
        <dbReference type="Proteomes" id="UP000707731"/>
    </source>
</evidence>
<feature type="region of interest" description="Disordered" evidence="1">
    <location>
        <begin position="155"/>
        <end position="194"/>
    </location>
</feature>
<organism evidence="2 3">
    <name type="scientific">Nocardia higoensis</name>
    <dbReference type="NCBI Taxonomy" id="228599"/>
    <lineage>
        <taxon>Bacteria</taxon>
        <taxon>Bacillati</taxon>
        <taxon>Actinomycetota</taxon>
        <taxon>Actinomycetes</taxon>
        <taxon>Mycobacteriales</taxon>
        <taxon>Nocardiaceae</taxon>
        <taxon>Nocardia</taxon>
    </lineage>
</organism>
<dbReference type="PANTHER" id="PTHR34796:SF1">
    <property type="entry name" value="EXPRESSED PROTEIN"/>
    <property type="match status" value="1"/>
</dbReference>
<dbReference type="Gene3D" id="1.10.3450.10">
    <property type="entry name" value="TTHA0068-like"/>
    <property type="match status" value="1"/>
</dbReference>
<dbReference type="InterPro" id="IPR023203">
    <property type="entry name" value="TTHA0068_sf"/>
</dbReference>
<feature type="region of interest" description="Disordered" evidence="1">
    <location>
        <begin position="1"/>
        <end position="29"/>
    </location>
</feature>
<accession>A0ABS0DHI4</accession>
<dbReference type="Proteomes" id="UP000707731">
    <property type="component" value="Unassembled WGS sequence"/>
</dbReference>
<evidence type="ECO:0000313" key="2">
    <source>
        <dbReference type="EMBL" id="MBF6357925.1"/>
    </source>
</evidence>
<name>A0ABS0DHI4_9NOCA</name>
<sequence length="194" mass="20842">MVERPRDEAGRARNPRPRDRLGRPLPIGSVGVPRIPDDLNLPPQQTLTFAQQLFDDGLAFNAHEVLEAAWKNGPFAEKMLWQGLAQYAVGITHLQRGNPKGARTLLTRAIGRLEAQLRGDSSPTAAFPYDIDGSGIIAHARRLLGALDRGEPITEADLATRLTPDSPGTNTAPAAGDEGRASRAPEPGGQPPLR</sequence>
<gene>
    <name evidence="2" type="ORF">IU449_25850</name>
</gene>
<evidence type="ECO:0000256" key="1">
    <source>
        <dbReference type="SAM" id="MobiDB-lite"/>
    </source>
</evidence>
<dbReference type="InterPro" id="IPR005500">
    <property type="entry name" value="DUF309"/>
</dbReference>
<dbReference type="SUPFAM" id="SSF140663">
    <property type="entry name" value="TTHA0068-like"/>
    <property type="match status" value="1"/>
</dbReference>
<feature type="compositionally biased region" description="Basic and acidic residues" evidence="1">
    <location>
        <begin position="1"/>
        <end position="22"/>
    </location>
</feature>
<proteinExistence type="predicted"/>
<keyword evidence="3" id="KW-1185">Reference proteome</keyword>
<comment type="caution">
    <text evidence="2">The sequence shown here is derived from an EMBL/GenBank/DDBJ whole genome shotgun (WGS) entry which is preliminary data.</text>
</comment>
<dbReference type="EMBL" id="JADLQN010000008">
    <property type="protein sequence ID" value="MBF6357925.1"/>
    <property type="molecule type" value="Genomic_DNA"/>
</dbReference>
<protein>
    <submittedName>
        <fullName evidence="2">DUF309 domain-containing protein</fullName>
    </submittedName>
</protein>
<dbReference type="PANTHER" id="PTHR34796">
    <property type="entry name" value="EXPRESSED PROTEIN"/>
    <property type="match status" value="1"/>
</dbReference>
<reference evidence="2 3" key="1">
    <citation type="submission" date="2020-10" db="EMBL/GenBank/DDBJ databases">
        <title>Identification of Nocardia species via Next-generation sequencing and recognition of intraspecies genetic diversity.</title>
        <authorList>
            <person name="Li P."/>
            <person name="Li P."/>
            <person name="Lu B."/>
        </authorList>
    </citation>
    <scope>NUCLEOTIDE SEQUENCE [LARGE SCALE GENOMIC DNA]</scope>
    <source>
        <strain evidence="2 3">BJ06-0143</strain>
    </source>
</reference>